<dbReference type="PRINTS" id="PR00313">
    <property type="entry name" value="CABNDNGRPT"/>
</dbReference>
<dbReference type="EMBL" id="CP165734">
    <property type="protein sequence ID" value="XDV56802.1"/>
    <property type="molecule type" value="Genomic_DNA"/>
</dbReference>
<organism evidence="3">
    <name type="scientific">Bradyrhizobium sp. LLZ17</name>
    <dbReference type="NCBI Taxonomy" id="3239388"/>
    <lineage>
        <taxon>Bacteria</taxon>
        <taxon>Pseudomonadati</taxon>
        <taxon>Pseudomonadota</taxon>
        <taxon>Alphaproteobacteria</taxon>
        <taxon>Hyphomicrobiales</taxon>
        <taxon>Nitrobacteraceae</taxon>
        <taxon>Bradyrhizobium</taxon>
    </lineage>
</organism>
<name>A0AB39XJ90_9BRAD</name>
<comment type="subcellular location">
    <subcellularLocation>
        <location evidence="1">Secreted</location>
    </subcellularLocation>
</comment>
<dbReference type="PANTHER" id="PTHR38340">
    <property type="entry name" value="S-LAYER PROTEIN"/>
    <property type="match status" value="1"/>
</dbReference>
<sequence>MAITASFSSRTGTLSVFGDAIDDSIVASRDPAGKILINGGAVTVLGGTPSVSTTTLIQLFGQGGNDTIAVDETNGAMPAVQLFGGDGNDTLIGGSGNDLLFGQPGNDTLLGKGGDDLLFGGDGNDTLIGGAGNDQMFGQAGNDRMIWNPGDGTDLMEGGDGNDTAEVNGGNGAEIFTLTANGSRVRFDRISPAPFSLDIGTTENFVLNMNGGDDVFTAGNGLANLISLTVDGGAGNDTITGGDGNDTLLGGDGNDVITGGRGNDVARLGSGDDTFVWNPGDGSDTVEGQDGTDTLQFNGANISESMNITANHGRVKLTRDVGNVTMDLNGMEHINVAARGGADNLTVGDLTGTGVTQVNIDLAGVPGSGVGDGAADTVTVNGTAANDSIQVTGTGGSVTVAGLPATVTLTGAEGANDRLTINGGAGNDVISAAGLAAGSVQLVIDGGAGNDTISGSAGADRLIGGDGNDTVIGGRGDDFADLGNGNDTFIWNPGDGSDIVEGGAGTDTLVFNGANINENIDISANGSRVRMFRDVGNVTMDLGGVEHIQLATLGGTDTVNVGDLTGTDTKQVAIDLSGMLGSGQGDGLADTVNVNGTAGDDKITIASSGSSVVVNGLAAQVTINGTDVSLDQLVVNGGAGNDIINASGLHAGQVNLTINGGDGNDIITGSAGNDTITGGRGNDMASMGTGDDTFVWNPGDGSDAVDGGAGNDTLVFNGSIANESMEISANGRGATLTRDVGQVTMNLTNIETIDVNALGGADTITVDDLSKTSVNHVAINLESTPGSGVGDGQVDTVVINATNASDVINISDNNGVVTVTGLANDVTITGFEATDRLVINGLGGDDVIIGSTLSANVQLIANGGDGADVLLGGAGNDTLSGGAEDDILIGGGGQDILDGGSGNNIQIQAPVSRAAAVATSSPAAGAALLGQFMASSLVSAGEGHDAVPIADPSATQQSQLALPHAA</sequence>
<evidence type="ECO:0000256" key="2">
    <source>
        <dbReference type="ARBA" id="ARBA00022525"/>
    </source>
</evidence>
<accession>A0AB39XJ90</accession>
<dbReference type="GO" id="GO:0005509">
    <property type="term" value="F:calcium ion binding"/>
    <property type="evidence" value="ECO:0007669"/>
    <property type="project" value="InterPro"/>
</dbReference>
<dbReference type="GO" id="GO:0005576">
    <property type="term" value="C:extracellular region"/>
    <property type="evidence" value="ECO:0007669"/>
    <property type="project" value="UniProtKB-SubCell"/>
</dbReference>
<dbReference type="SUPFAM" id="SSF51120">
    <property type="entry name" value="beta-Roll"/>
    <property type="match status" value="5"/>
</dbReference>
<dbReference type="InterPro" id="IPR050557">
    <property type="entry name" value="RTX_toxin/Mannuronan_C5-epim"/>
</dbReference>
<dbReference type="InterPro" id="IPR018511">
    <property type="entry name" value="Hemolysin-typ_Ca-bd_CS"/>
</dbReference>
<protein>
    <submittedName>
        <fullName evidence="3">Beta strand repeat-containing protein</fullName>
    </submittedName>
</protein>
<keyword evidence="2" id="KW-0964">Secreted</keyword>
<proteinExistence type="predicted"/>
<dbReference type="PROSITE" id="PS00330">
    <property type="entry name" value="HEMOLYSIN_CALCIUM"/>
    <property type="match status" value="7"/>
</dbReference>
<dbReference type="AlphaFoldDB" id="A0AB39XJ90"/>
<gene>
    <name evidence="3" type="ORF">AB8Z38_29965</name>
</gene>
<dbReference type="InterPro" id="IPR011049">
    <property type="entry name" value="Serralysin-like_metalloprot_C"/>
</dbReference>
<dbReference type="PANTHER" id="PTHR38340:SF1">
    <property type="entry name" value="S-LAYER PROTEIN"/>
    <property type="match status" value="1"/>
</dbReference>
<dbReference type="Gene3D" id="2.150.10.10">
    <property type="entry name" value="Serralysin-like metalloprotease, C-terminal"/>
    <property type="match status" value="5"/>
</dbReference>
<dbReference type="InterPro" id="IPR001343">
    <property type="entry name" value="Hemolysn_Ca-bd"/>
</dbReference>
<reference evidence="3" key="1">
    <citation type="submission" date="2024-08" db="EMBL/GenBank/DDBJ databases">
        <authorList>
            <person name="Chaddad Z."/>
            <person name="Lamrabet M."/>
            <person name="Bouhnik O."/>
            <person name="Alami S."/>
            <person name="Wipf D."/>
            <person name="Courty P.E."/>
            <person name="Missbah El Idrissi M."/>
        </authorList>
    </citation>
    <scope>NUCLEOTIDE SEQUENCE</scope>
    <source>
        <strain evidence="3">LLZ17</strain>
    </source>
</reference>
<dbReference type="RefSeq" id="WP_369721249.1">
    <property type="nucleotide sequence ID" value="NZ_CP165734.1"/>
</dbReference>
<evidence type="ECO:0000313" key="3">
    <source>
        <dbReference type="EMBL" id="XDV56802.1"/>
    </source>
</evidence>
<dbReference type="Pfam" id="PF00353">
    <property type="entry name" value="HemolysinCabind"/>
    <property type="match status" value="11"/>
</dbReference>
<evidence type="ECO:0000256" key="1">
    <source>
        <dbReference type="ARBA" id="ARBA00004613"/>
    </source>
</evidence>